<evidence type="ECO:0000313" key="4">
    <source>
        <dbReference type="Proteomes" id="UP000623467"/>
    </source>
</evidence>
<dbReference type="Proteomes" id="UP000623467">
    <property type="component" value="Unassembled WGS sequence"/>
</dbReference>
<feature type="domain" description="F-box" evidence="2">
    <location>
        <begin position="52"/>
        <end position="104"/>
    </location>
</feature>
<sequence length="395" mass="44721">MSTAASRAARRARIAEIDARISSLKNSIRLLKAEKLRTQERLDLYTYPVLMLPSEITSEIFMKFIPEYPSPPPLTGLLSPTTLTHVCRRWRAIAHSTPALWRAIMVPAYLCTIRNEAYLLSILESWLSRSRSFPLSISTEDMFEVLSGRLCRGPRSSSSAMEYVTLTVLDECVVHTMHGAMPLLRQFEIRTDFIASPPSPIRFCEVPQLRSVTIWEYPQLRETAGIDIFPWSQLTSLTLIDVDGWPAILKETANLLHCHLFLCGEEDLTVPDIRLPVLESLVLSPFSDSLFGPDEPATNALPSLFTPALRILEVPESFLQPDPIAMLDSFISKSGCDLQKICITGNTRSVPEAMYHASFFYTIGLGMIPRVSFDMSLTNYESYEKKLARRRYEMF</sequence>
<gene>
    <name evidence="3" type="ORF">MSAN_02311100</name>
</gene>
<dbReference type="Gene3D" id="1.20.1280.50">
    <property type="match status" value="1"/>
</dbReference>
<evidence type="ECO:0000256" key="1">
    <source>
        <dbReference type="SAM" id="Coils"/>
    </source>
</evidence>
<proteinExistence type="predicted"/>
<evidence type="ECO:0000313" key="3">
    <source>
        <dbReference type="EMBL" id="KAF7335975.1"/>
    </source>
</evidence>
<keyword evidence="1" id="KW-0175">Coiled coil</keyword>
<accession>A0A8H6X8G8</accession>
<organism evidence="3 4">
    <name type="scientific">Mycena sanguinolenta</name>
    <dbReference type="NCBI Taxonomy" id="230812"/>
    <lineage>
        <taxon>Eukaryota</taxon>
        <taxon>Fungi</taxon>
        <taxon>Dikarya</taxon>
        <taxon>Basidiomycota</taxon>
        <taxon>Agaricomycotina</taxon>
        <taxon>Agaricomycetes</taxon>
        <taxon>Agaricomycetidae</taxon>
        <taxon>Agaricales</taxon>
        <taxon>Marasmiineae</taxon>
        <taxon>Mycenaceae</taxon>
        <taxon>Mycena</taxon>
    </lineage>
</organism>
<protein>
    <submittedName>
        <fullName evidence="3">F-box domain-containing protein</fullName>
    </submittedName>
</protein>
<name>A0A8H6X8G8_9AGAR</name>
<keyword evidence="4" id="KW-1185">Reference proteome</keyword>
<dbReference type="AlphaFoldDB" id="A0A8H6X8G8"/>
<dbReference type="InterPro" id="IPR001810">
    <property type="entry name" value="F-box_dom"/>
</dbReference>
<comment type="caution">
    <text evidence="3">The sequence shown here is derived from an EMBL/GenBank/DDBJ whole genome shotgun (WGS) entry which is preliminary data.</text>
</comment>
<dbReference type="EMBL" id="JACAZH010000038">
    <property type="protein sequence ID" value="KAF7335975.1"/>
    <property type="molecule type" value="Genomic_DNA"/>
</dbReference>
<evidence type="ECO:0000259" key="2">
    <source>
        <dbReference type="Pfam" id="PF12937"/>
    </source>
</evidence>
<dbReference type="OrthoDB" id="3357519at2759"/>
<dbReference type="Pfam" id="PF12937">
    <property type="entry name" value="F-box-like"/>
    <property type="match status" value="1"/>
</dbReference>
<reference evidence="3" key="1">
    <citation type="submission" date="2020-05" db="EMBL/GenBank/DDBJ databases">
        <title>Mycena genomes resolve the evolution of fungal bioluminescence.</title>
        <authorList>
            <person name="Tsai I.J."/>
        </authorList>
    </citation>
    <scope>NUCLEOTIDE SEQUENCE</scope>
    <source>
        <strain evidence="3">160909Yilan</strain>
    </source>
</reference>
<feature type="coiled-coil region" evidence="1">
    <location>
        <begin position="14"/>
        <end position="41"/>
    </location>
</feature>